<keyword evidence="4" id="KW-0804">Transcription</keyword>
<dbReference type="Proteomes" id="UP001517367">
    <property type="component" value="Unassembled WGS sequence"/>
</dbReference>
<accession>A0ABW9JLH9</accession>
<dbReference type="NCBIfam" id="TIGR02937">
    <property type="entry name" value="sigma70-ECF"/>
    <property type="match status" value="1"/>
</dbReference>
<dbReference type="Pfam" id="PF08281">
    <property type="entry name" value="Sigma70_r4_2"/>
    <property type="match status" value="1"/>
</dbReference>
<evidence type="ECO:0000259" key="5">
    <source>
        <dbReference type="Pfam" id="PF04542"/>
    </source>
</evidence>
<dbReference type="Gene3D" id="1.10.1740.10">
    <property type="match status" value="1"/>
</dbReference>
<dbReference type="CDD" id="cd06171">
    <property type="entry name" value="Sigma70_r4"/>
    <property type="match status" value="1"/>
</dbReference>
<evidence type="ECO:0000256" key="2">
    <source>
        <dbReference type="ARBA" id="ARBA00023015"/>
    </source>
</evidence>
<evidence type="ECO:0000313" key="7">
    <source>
        <dbReference type="EMBL" id="MFN0292776.1"/>
    </source>
</evidence>
<protein>
    <submittedName>
        <fullName evidence="7">RNA polymerase sigma-70 factor</fullName>
    </submittedName>
</protein>
<dbReference type="RefSeq" id="WP_246073476.1">
    <property type="nucleotide sequence ID" value="NZ_SRMP02000034.1"/>
</dbReference>
<feature type="domain" description="RNA polymerase sigma factor 70 region 4 type 2" evidence="6">
    <location>
        <begin position="149"/>
        <end position="200"/>
    </location>
</feature>
<keyword evidence="2" id="KW-0805">Transcription regulation</keyword>
<comment type="caution">
    <text evidence="7">The sequence shown here is derived from an EMBL/GenBank/DDBJ whole genome shotgun (WGS) entry which is preliminary data.</text>
</comment>
<dbReference type="InterPro" id="IPR013249">
    <property type="entry name" value="RNA_pol_sigma70_r4_t2"/>
</dbReference>
<evidence type="ECO:0000313" key="8">
    <source>
        <dbReference type="Proteomes" id="UP001517367"/>
    </source>
</evidence>
<dbReference type="Pfam" id="PF04542">
    <property type="entry name" value="Sigma70_r2"/>
    <property type="match status" value="1"/>
</dbReference>
<dbReference type="NCBIfam" id="TIGR02985">
    <property type="entry name" value="Sig70_bacteroi1"/>
    <property type="match status" value="1"/>
</dbReference>
<reference evidence="7 8" key="1">
    <citation type="submission" date="2024-12" db="EMBL/GenBank/DDBJ databases">
        <authorList>
            <person name="Hu S."/>
        </authorList>
    </citation>
    <scope>NUCLEOTIDE SEQUENCE [LARGE SCALE GENOMIC DNA]</scope>
    <source>
        <strain evidence="7 8">P-25</strain>
    </source>
</reference>
<dbReference type="InterPro" id="IPR014284">
    <property type="entry name" value="RNA_pol_sigma-70_dom"/>
</dbReference>
<name>A0ABW9JLH9_9SPHI</name>
<dbReference type="SUPFAM" id="SSF88946">
    <property type="entry name" value="Sigma2 domain of RNA polymerase sigma factors"/>
    <property type="match status" value="1"/>
</dbReference>
<dbReference type="Gene3D" id="1.10.10.10">
    <property type="entry name" value="Winged helix-like DNA-binding domain superfamily/Winged helix DNA-binding domain"/>
    <property type="match status" value="1"/>
</dbReference>
<organism evidence="7 8">
    <name type="scientific">Pedobacter helvus</name>
    <dbReference type="NCBI Taxonomy" id="2563444"/>
    <lineage>
        <taxon>Bacteria</taxon>
        <taxon>Pseudomonadati</taxon>
        <taxon>Bacteroidota</taxon>
        <taxon>Sphingobacteriia</taxon>
        <taxon>Sphingobacteriales</taxon>
        <taxon>Sphingobacteriaceae</taxon>
        <taxon>Pedobacter</taxon>
    </lineage>
</organism>
<dbReference type="PANTHER" id="PTHR43133:SF46">
    <property type="entry name" value="RNA POLYMERASE SIGMA-70 FACTOR ECF SUBFAMILY"/>
    <property type="match status" value="1"/>
</dbReference>
<dbReference type="InterPro" id="IPR013324">
    <property type="entry name" value="RNA_pol_sigma_r3/r4-like"/>
</dbReference>
<feature type="domain" description="RNA polymerase sigma-70 region 2" evidence="5">
    <location>
        <begin position="52"/>
        <end position="117"/>
    </location>
</feature>
<evidence type="ECO:0000256" key="1">
    <source>
        <dbReference type="ARBA" id="ARBA00010641"/>
    </source>
</evidence>
<dbReference type="PANTHER" id="PTHR43133">
    <property type="entry name" value="RNA POLYMERASE ECF-TYPE SIGMA FACTO"/>
    <property type="match status" value="1"/>
</dbReference>
<evidence type="ECO:0000256" key="3">
    <source>
        <dbReference type="ARBA" id="ARBA00023082"/>
    </source>
</evidence>
<keyword evidence="8" id="KW-1185">Reference proteome</keyword>
<sequence>MGTSIAIIENVVLFNFETTYVAMRLKNKPIYLKAINVNTVLQTYTDTAFEQLFKAHYRALHAYANMLLKDVDIAEEVVQSMFLKLWEKRDLLAVQTSIKAYLYKCIYNDSLNLLKHEQVKSKYQNFTVHTMNTHHEPASNRVELFELQKALQLALNALPEQCRLVFQLSRFEELKYKEIAERLGISIKTVENQMGKALKILRLKLVDFLVLALLGVDLYNDYLN</sequence>
<dbReference type="InterPro" id="IPR014327">
    <property type="entry name" value="RNA_pol_sigma70_bacteroid"/>
</dbReference>
<evidence type="ECO:0000256" key="4">
    <source>
        <dbReference type="ARBA" id="ARBA00023163"/>
    </source>
</evidence>
<dbReference type="InterPro" id="IPR007627">
    <property type="entry name" value="RNA_pol_sigma70_r2"/>
</dbReference>
<dbReference type="SUPFAM" id="SSF88659">
    <property type="entry name" value="Sigma3 and sigma4 domains of RNA polymerase sigma factors"/>
    <property type="match status" value="1"/>
</dbReference>
<comment type="similarity">
    <text evidence="1">Belongs to the sigma-70 factor family. ECF subfamily.</text>
</comment>
<evidence type="ECO:0000259" key="6">
    <source>
        <dbReference type="Pfam" id="PF08281"/>
    </source>
</evidence>
<gene>
    <name evidence="7" type="ORF">E5L68_015365</name>
</gene>
<keyword evidence="3" id="KW-0731">Sigma factor</keyword>
<dbReference type="InterPro" id="IPR036388">
    <property type="entry name" value="WH-like_DNA-bd_sf"/>
</dbReference>
<proteinExistence type="inferred from homology"/>
<dbReference type="InterPro" id="IPR013325">
    <property type="entry name" value="RNA_pol_sigma_r2"/>
</dbReference>
<dbReference type="EMBL" id="SRMP02000034">
    <property type="protein sequence ID" value="MFN0292776.1"/>
    <property type="molecule type" value="Genomic_DNA"/>
</dbReference>
<dbReference type="InterPro" id="IPR039425">
    <property type="entry name" value="RNA_pol_sigma-70-like"/>
</dbReference>